<dbReference type="EMBL" id="BSOW01000032">
    <property type="protein sequence ID" value="GLR90327.1"/>
    <property type="molecule type" value="Genomic_DNA"/>
</dbReference>
<gene>
    <name evidence="1" type="ORF">GCM10007857_70410</name>
</gene>
<organism evidence="1 2">
    <name type="scientific">Bradyrhizobium iriomotense</name>
    <dbReference type="NCBI Taxonomy" id="441950"/>
    <lineage>
        <taxon>Bacteria</taxon>
        <taxon>Pseudomonadati</taxon>
        <taxon>Pseudomonadota</taxon>
        <taxon>Alphaproteobacteria</taxon>
        <taxon>Hyphomicrobiales</taxon>
        <taxon>Nitrobacteraceae</taxon>
        <taxon>Bradyrhizobium</taxon>
    </lineage>
</organism>
<accession>A0ABQ6B7D6</accession>
<protein>
    <submittedName>
        <fullName evidence="1">Uncharacterized protein</fullName>
    </submittedName>
</protein>
<keyword evidence="2" id="KW-1185">Reference proteome</keyword>
<evidence type="ECO:0000313" key="2">
    <source>
        <dbReference type="Proteomes" id="UP001156905"/>
    </source>
</evidence>
<name>A0ABQ6B7D6_9BRAD</name>
<comment type="caution">
    <text evidence="1">The sequence shown here is derived from an EMBL/GenBank/DDBJ whole genome shotgun (WGS) entry which is preliminary data.</text>
</comment>
<reference evidence="2" key="1">
    <citation type="journal article" date="2019" name="Int. J. Syst. Evol. Microbiol.">
        <title>The Global Catalogue of Microorganisms (GCM) 10K type strain sequencing project: providing services to taxonomists for standard genome sequencing and annotation.</title>
        <authorList>
            <consortium name="The Broad Institute Genomics Platform"/>
            <consortium name="The Broad Institute Genome Sequencing Center for Infectious Disease"/>
            <person name="Wu L."/>
            <person name="Ma J."/>
        </authorList>
    </citation>
    <scope>NUCLEOTIDE SEQUENCE [LARGE SCALE GENOMIC DNA]</scope>
    <source>
        <strain evidence="2">NBRC 102520</strain>
    </source>
</reference>
<proteinExistence type="predicted"/>
<evidence type="ECO:0000313" key="1">
    <source>
        <dbReference type="EMBL" id="GLR90327.1"/>
    </source>
</evidence>
<sequence length="94" mass="10024">MAEIGAQRTHVSQNSLRIIPAGFQRPHCEGVTKIVQPGTRARWVAVPEPSDNPDENHMGSGLGRSMTVTQHKEIVACAANLTSDGKVLLKGNPG</sequence>
<dbReference type="Proteomes" id="UP001156905">
    <property type="component" value="Unassembled WGS sequence"/>
</dbReference>